<evidence type="ECO:0000313" key="3">
    <source>
        <dbReference type="Proteomes" id="UP000499080"/>
    </source>
</evidence>
<name>A0A4Y2DIN6_ARAVE</name>
<keyword evidence="3" id="KW-1185">Reference proteome</keyword>
<dbReference type="EMBL" id="BGPR01166752">
    <property type="protein sequence ID" value="GBM16027.1"/>
    <property type="molecule type" value="Genomic_DNA"/>
</dbReference>
<reference evidence="2 3" key="1">
    <citation type="journal article" date="2019" name="Sci. Rep.">
        <title>Orb-weaving spider Araneus ventricosus genome elucidates the spidroin gene catalogue.</title>
        <authorList>
            <person name="Kono N."/>
            <person name="Nakamura H."/>
            <person name="Ohtoshi R."/>
            <person name="Moran D.A.P."/>
            <person name="Shinohara A."/>
            <person name="Yoshida Y."/>
            <person name="Fujiwara M."/>
            <person name="Mori M."/>
            <person name="Tomita M."/>
            <person name="Arakawa K."/>
        </authorList>
    </citation>
    <scope>NUCLEOTIDE SEQUENCE [LARGE SCALE GENOMIC DNA]</scope>
</reference>
<organism evidence="2 3">
    <name type="scientific">Araneus ventricosus</name>
    <name type="common">Orbweaver spider</name>
    <name type="synonym">Epeira ventricosa</name>
    <dbReference type="NCBI Taxonomy" id="182803"/>
    <lineage>
        <taxon>Eukaryota</taxon>
        <taxon>Metazoa</taxon>
        <taxon>Ecdysozoa</taxon>
        <taxon>Arthropoda</taxon>
        <taxon>Chelicerata</taxon>
        <taxon>Arachnida</taxon>
        <taxon>Araneae</taxon>
        <taxon>Araneomorphae</taxon>
        <taxon>Entelegynae</taxon>
        <taxon>Araneoidea</taxon>
        <taxon>Araneidae</taxon>
        <taxon>Araneus</taxon>
    </lineage>
</organism>
<feature type="region of interest" description="Disordered" evidence="1">
    <location>
        <begin position="1"/>
        <end position="38"/>
    </location>
</feature>
<proteinExistence type="predicted"/>
<dbReference type="AlphaFoldDB" id="A0A4Y2DIN6"/>
<evidence type="ECO:0000313" key="2">
    <source>
        <dbReference type="EMBL" id="GBM16027.1"/>
    </source>
</evidence>
<feature type="compositionally biased region" description="Polar residues" evidence="1">
    <location>
        <begin position="17"/>
        <end position="31"/>
    </location>
</feature>
<evidence type="ECO:0000256" key="1">
    <source>
        <dbReference type="SAM" id="MobiDB-lite"/>
    </source>
</evidence>
<dbReference type="Proteomes" id="UP000499080">
    <property type="component" value="Unassembled WGS sequence"/>
</dbReference>
<sequence>GHLEIGVPGHVSSSSSDQGSKLQGPSQNSPHVASKRDVNIVAKRLTVGVWCKQSNTQDNGE</sequence>
<accession>A0A4Y2DIN6</accession>
<protein>
    <submittedName>
        <fullName evidence="2">Uncharacterized protein</fullName>
    </submittedName>
</protein>
<comment type="caution">
    <text evidence="2">The sequence shown here is derived from an EMBL/GenBank/DDBJ whole genome shotgun (WGS) entry which is preliminary data.</text>
</comment>
<gene>
    <name evidence="2" type="ORF">AVEN_98961_1</name>
</gene>
<feature type="non-terminal residue" evidence="2">
    <location>
        <position position="1"/>
    </location>
</feature>